<feature type="region of interest" description="Disordered" evidence="1">
    <location>
        <begin position="213"/>
        <end position="246"/>
    </location>
</feature>
<accession>A0A835Y4W4</accession>
<feature type="compositionally biased region" description="Low complexity" evidence="1">
    <location>
        <begin position="43"/>
        <end position="52"/>
    </location>
</feature>
<feature type="compositionally biased region" description="Polar residues" evidence="1">
    <location>
        <begin position="123"/>
        <end position="133"/>
    </location>
</feature>
<feature type="compositionally biased region" description="Low complexity" evidence="1">
    <location>
        <begin position="778"/>
        <end position="793"/>
    </location>
</feature>
<dbReference type="OrthoDB" id="5376140at2759"/>
<feature type="compositionally biased region" description="Gly residues" evidence="1">
    <location>
        <begin position="169"/>
        <end position="190"/>
    </location>
</feature>
<feature type="compositionally biased region" description="Low complexity" evidence="1">
    <location>
        <begin position="647"/>
        <end position="656"/>
    </location>
</feature>
<feature type="region of interest" description="Disordered" evidence="1">
    <location>
        <begin position="510"/>
        <end position="673"/>
    </location>
</feature>
<name>A0A835Y4W4_9CHLO</name>
<feature type="region of interest" description="Disordered" evidence="1">
    <location>
        <begin position="764"/>
        <end position="801"/>
    </location>
</feature>
<feature type="compositionally biased region" description="Acidic residues" evidence="1">
    <location>
        <begin position="136"/>
        <end position="156"/>
    </location>
</feature>
<evidence type="ECO:0000313" key="2">
    <source>
        <dbReference type="EMBL" id="KAG2496023.1"/>
    </source>
</evidence>
<feature type="compositionally biased region" description="Low complexity" evidence="1">
    <location>
        <begin position="517"/>
        <end position="528"/>
    </location>
</feature>
<evidence type="ECO:0000313" key="3">
    <source>
        <dbReference type="Proteomes" id="UP000612055"/>
    </source>
</evidence>
<feature type="compositionally biased region" description="Low complexity" evidence="1">
    <location>
        <begin position="220"/>
        <end position="244"/>
    </location>
</feature>
<feature type="compositionally biased region" description="Low complexity" evidence="1">
    <location>
        <begin position="456"/>
        <end position="469"/>
    </location>
</feature>
<feature type="region of interest" description="Disordered" evidence="1">
    <location>
        <begin position="456"/>
        <end position="497"/>
    </location>
</feature>
<feature type="region of interest" description="Disordered" evidence="1">
    <location>
        <begin position="123"/>
        <end position="193"/>
    </location>
</feature>
<comment type="caution">
    <text evidence="2">The sequence shown here is derived from an EMBL/GenBank/DDBJ whole genome shotgun (WGS) entry which is preliminary data.</text>
</comment>
<gene>
    <name evidence="2" type="ORF">HYH03_005945</name>
</gene>
<feature type="region of interest" description="Disordered" evidence="1">
    <location>
        <begin position="1"/>
        <end position="52"/>
    </location>
</feature>
<feature type="compositionally biased region" description="Low complexity" evidence="1">
    <location>
        <begin position="536"/>
        <end position="549"/>
    </location>
</feature>
<dbReference type="EMBL" id="JAEHOE010000021">
    <property type="protein sequence ID" value="KAG2496023.1"/>
    <property type="molecule type" value="Genomic_DNA"/>
</dbReference>
<protein>
    <submittedName>
        <fullName evidence="2">Uncharacterized protein</fullName>
    </submittedName>
</protein>
<dbReference type="Proteomes" id="UP000612055">
    <property type="component" value="Unassembled WGS sequence"/>
</dbReference>
<sequence>MDVQDVFGIEDAPRPSHAKEPKADAAKAAKWNARRRRSVYLSPQQQPEQAAASVPHSGMIAPELFKAELQSVPGTNAQEWCTAEGGFCAAANAFFDSAALNPHRLTPGTEDLEVRVWRLPYAQQSDRNRTTGGSDSEPEPDSEPNSEPDTDPEDDLPVIGFYIAKPEGRGGAAGGGGDAGPSSSGGGGGQAAKAPHASYALSALGTICPGDGAGGGGGSSVSRAASGSTSTTSSGSSSGSSSAAEVLEAPPDAVELKWFRWSQIDRRFPLDRAHWGRFGLASHPLSRKGEEPDPSFDVALGLNGDPGRSHTVLLKYQYNKSQGNWYLGGAEGFSGFMRQHVTPHLRRVPVALHGRRGLGLRPWDAELWCRLWPMQPGGQGGRDGQPPLRTYGFAIIRMGGPGLTLMPPRSQPGTAHGVAGATSPPSGGPPAGPAAGATAVAEGGSSRRAATAAAAVAAAEPAAGDRPPATVRRSGMRPTAQAQGRPRPRVHKLAAAEAPAAVVATQTAAAGSGGAGSRSQAPAASGVPGAEGPGAGQAPDTQAGEAPAAGAGGSSEAGPRADAPSQPPATAEPPVRGRWRRVNPGPQAGGADLSGSLPASAPAASQPPAGSLQAPAAGAAPALASSPVPPSAPIADSGPAPGPPQQLALGGALTAAHEAQPHSEPSSSAALRPPAHLLSPAHLAPWNPRLPPLPAQPDELPVCGLVFPPDLAPAAEGMKEEWEGRHPGWRSMPAYDQVDASGAPAQLQPLIAASLPVVLGIAGERRGNPLPKGPVPGPEQEQGQGQRPGASGSPPSPLLRLEGDGRVVAARALRRGQALGVVGGYVLPARDAQAYAEGGFEGCSAEARQELDQRSGGACIDAAWALVAGAARLPYPGLKLPRRGAAGPEPLELSALGYGSVAGAARDVRAAAEGGATEEAAPAPNCEVFPVCVRGLALPVLVALRDVGAGGELVWERGAEWWGRLQFLRNAVEGLGDGTWARRLLGIPVQQ</sequence>
<reference evidence="2" key="1">
    <citation type="journal article" date="2020" name="bioRxiv">
        <title>Comparative genomics of Chlamydomonas.</title>
        <authorList>
            <person name="Craig R.J."/>
            <person name="Hasan A.R."/>
            <person name="Ness R.W."/>
            <person name="Keightley P.D."/>
        </authorList>
    </citation>
    <scope>NUCLEOTIDE SEQUENCE</scope>
    <source>
        <strain evidence="2">CCAP 11/70</strain>
    </source>
</reference>
<organism evidence="2 3">
    <name type="scientific">Edaphochlamys debaryana</name>
    <dbReference type="NCBI Taxonomy" id="47281"/>
    <lineage>
        <taxon>Eukaryota</taxon>
        <taxon>Viridiplantae</taxon>
        <taxon>Chlorophyta</taxon>
        <taxon>core chlorophytes</taxon>
        <taxon>Chlorophyceae</taxon>
        <taxon>CS clade</taxon>
        <taxon>Chlamydomonadales</taxon>
        <taxon>Chlamydomonadales incertae sedis</taxon>
        <taxon>Edaphochlamys</taxon>
    </lineage>
</organism>
<feature type="compositionally biased region" description="Low complexity" evidence="1">
    <location>
        <begin position="433"/>
        <end position="443"/>
    </location>
</feature>
<feature type="region of interest" description="Disordered" evidence="1">
    <location>
        <begin position="402"/>
        <end position="443"/>
    </location>
</feature>
<feature type="compositionally biased region" description="Basic and acidic residues" evidence="1">
    <location>
        <begin position="11"/>
        <end position="27"/>
    </location>
</feature>
<proteinExistence type="predicted"/>
<dbReference type="AlphaFoldDB" id="A0A835Y4W4"/>
<keyword evidence="3" id="KW-1185">Reference proteome</keyword>
<evidence type="ECO:0000256" key="1">
    <source>
        <dbReference type="SAM" id="MobiDB-lite"/>
    </source>
</evidence>
<feature type="compositionally biased region" description="Low complexity" evidence="1">
    <location>
        <begin position="589"/>
        <end position="626"/>
    </location>
</feature>